<name>A0ABU2B910_9CORY</name>
<keyword evidence="3" id="KW-0378">Hydrolase</keyword>
<protein>
    <submittedName>
        <fullName evidence="6">Uncharacterized protein YabE (DUF348 family)</fullName>
    </submittedName>
</protein>
<dbReference type="PROSITE" id="PS51109">
    <property type="entry name" value="G5"/>
    <property type="match status" value="1"/>
</dbReference>
<feature type="domain" description="G5" evidence="5">
    <location>
        <begin position="202"/>
        <end position="282"/>
    </location>
</feature>
<dbReference type="Pfam" id="PF03990">
    <property type="entry name" value="DUF348"/>
    <property type="match status" value="3"/>
</dbReference>
<evidence type="ECO:0000313" key="6">
    <source>
        <dbReference type="EMBL" id="MDR7355090.1"/>
    </source>
</evidence>
<keyword evidence="4" id="KW-1133">Transmembrane helix</keyword>
<dbReference type="Proteomes" id="UP001183619">
    <property type="component" value="Unassembled WGS sequence"/>
</dbReference>
<keyword evidence="7" id="KW-1185">Reference proteome</keyword>
<gene>
    <name evidence="6" type="ORF">J2S37_001628</name>
</gene>
<dbReference type="Pfam" id="PF07501">
    <property type="entry name" value="G5"/>
    <property type="match status" value="1"/>
</dbReference>
<dbReference type="SUPFAM" id="SSF53955">
    <property type="entry name" value="Lysozyme-like"/>
    <property type="match status" value="1"/>
</dbReference>
<evidence type="ECO:0000256" key="3">
    <source>
        <dbReference type="ARBA" id="ARBA00022801"/>
    </source>
</evidence>
<keyword evidence="4" id="KW-0472">Membrane</keyword>
<dbReference type="Gene3D" id="2.20.230.10">
    <property type="entry name" value="Resuscitation-promoting factor rpfb"/>
    <property type="match status" value="1"/>
</dbReference>
<evidence type="ECO:0000256" key="4">
    <source>
        <dbReference type="SAM" id="Phobius"/>
    </source>
</evidence>
<comment type="similarity">
    <text evidence="1">Belongs to the transglycosylase family. Rpf subfamily.</text>
</comment>
<comment type="caution">
    <text evidence="6">The sequence shown here is derived from an EMBL/GenBank/DDBJ whole genome shotgun (WGS) entry which is preliminary data.</text>
</comment>
<dbReference type="Pfam" id="PF06737">
    <property type="entry name" value="Transglycosylas"/>
    <property type="match status" value="1"/>
</dbReference>
<evidence type="ECO:0000256" key="2">
    <source>
        <dbReference type="ARBA" id="ARBA00022729"/>
    </source>
</evidence>
<accession>A0ABU2B910</accession>
<evidence type="ECO:0000256" key="1">
    <source>
        <dbReference type="ARBA" id="ARBA00010830"/>
    </source>
</evidence>
<dbReference type="CDD" id="cd13925">
    <property type="entry name" value="RPF"/>
    <property type="match status" value="1"/>
</dbReference>
<keyword evidence="2" id="KW-0732">Signal</keyword>
<feature type="transmembrane region" description="Helical" evidence="4">
    <location>
        <begin position="7"/>
        <end position="28"/>
    </location>
</feature>
<proteinExistence type="inferred from homology"/>
<dbReference type="EMBL" id="JAVDYF010000001">
    <property type="protein sequence ID" value="MDR7355090.1"/>
    <property type="molecule type" value="Genomic_DNA"/>
</dbReference>
<dbReference type="InterPro" id="IPR011098">
    <property type="entry name" value="G5_dom"/>
</dbReference>
<dbReference type="InterPro" id="IPR007137">
    <property type="entry name" value="DUF348"/>
</dbReference>
<dbReference type="SMART" id="SM01208">
    <property type="entry name" value="G5"/>
    <property type="match status" value="1"/>
</dbReference>
<keyword evidence="4" id="KW-0812">Transmembrane</keyword>
<organism evidence="6 7">
    <name type="scientific">Corynebacterium felinum</name>
    <dbReference type="NCBI Taxonomy" id="131318"/>
    <lineage>
        <taxon>Bacteria</taxon>
        <taxon>Bacillati</taxon>
        <taxon>Actinomycetota</taxon>
        <taxon>Actinomycetes</taxon>
        <taxon>Mycobacteriales</taxon>
        <taxon>Corynebacteriaceae</taxon>
        <taxon>Corynebacterium</taxon>
    </lineage>
</organism>
<reference evidence="6 7" key="1">
    <citation type="submission" date="2023-07" db="EMBL/GenBank/DDBJ databases">
        <title>Sequencing the genomes of 1000 actinobacteria strains.</title>
        <authorList>
            <person name="Klenk H.-P."/>
        </authorList>
    </citation>
    <scope>NUCLEOTIDE SEQUENCE [LARGE SCALE GENOMIC DNA]</scope>
    <source>
        <strain evidence="6 7">DSM 44508</strain>
    </source>
</reference>
<dbReference type="InterPro" id="IPR010618">
    <property type="entry name" value="RPF"/>
</dbReference>
<sequence>MNPARSIPARLAFGGVVATVAVGGVWVVQNTKDVTIDVNGETRQITTLAGSVDAALKQAGISVSAEDIVAPAPSQKITDDEYISVRTAKNVAVVVDGKKETIKTNATTVGELVEQMDGVDSAVKALSLSKPATAKLAENGESIQVTTPKIISLADAGKVAHFSIAANTVADVLSARGLELGEHDRVFPALDETISHNTKIQVDRVTVEEIAAVEDYQAEPIISEDPQLLQGLEKVEAEGVVGQRNVTRKLVKVNGLEESNEIIREEVITPSVPAKISRGTKVSTVPAVAGGSVWDTLAQCEAGGNWSINTGNGFYGGLQFTPSTWLGFGGGEFAPMAHMATREEQIAVAQRVQKVQGWGAWPACTAKMGLR</sequence>
<evidence type="ECO:0000259" key="5">
    <source>
        <dbReference type="PROSITE" id="PS51109"/>
    </source>
</evidence>
<dbReference type="Gene3D" id="1.10.530.10">
    <property type="match status" value="1"/>
</dbReference>
<dbReference type="InterPro" id="IPR023346">
    <property type="entry name" value="Lysozyme-like_dom_sf"/>
</dbReference>
<evidence type="ECO:0000313" key="7">
    <source>
        <dbReference type="Proteomes" id="UP001183619"/>
    </source>
</evidence>